<evidence type="ECO:0000256" key="11">
    <source>
        <dbReference type="ARBA" id="ARBA00048271"/>
    </source>
</evidence>
<comment type="cofactor">
    <cofactor evidence="13">
        <name>Fe cation</name>
        <dbReference type="ChEBI" id="CHEBI:24875"/>
    </cofactor>
    <text evidence="13">Binds 2 iron ions per subunit.</text>
</comment>
<dbReference type="InterPro" id="IPR007828">
    <property type="entry name" value="Inositol_oxygenase"/>
</dbReference>
<feature type="binding site" evidence="13">
    <location>
        <position position="474"/>
    </location>
    <ligand>
        <name>Fe cation</name>
        <dbReference type="ChEBI" id="CHEBI:24875"/>
        <label>1</label>
    </ligand>
</feature>
<gene>
    <name evidence="16" type="ORF">RFI_10933</name>
</gene>
<feature type="binding site" evidence="12">
    <location>
        <position position="343"/>
    </location>
    <ligand>
        <name>substrate</name>
    </ligand>
</feature>
<evidence type="ECO:0000256" key="7">
    <source>
        <dbReference type="ARBA" id="ARBA00022723"/>
    </source>
</evidence>
<feature type="binding site" evidence="12">
    <location>
        <begin position="299"/>
        <end position="301"/>
    </location>
    <ligand>
        <name>substrate</name>
    </ligand>
</feature>
<name>X6NJW2_RETFI</name>
<comment type="similarity">
    <text evidence="3">Belongs to the myo-inositol oxygenase family.</text>
</comment>
<evidence type="ECO:0000256" key="3">
    <source>
        <dbReference type="ARBA" id="ARBA00005286"/>
    </source>
</evidence>
<feature type="compositionally biased region" description="Low complexity" evidence="14">
    <location>
        <begin position="216"/>
        <end position="228"/>
    </location>
</feature>
<dbReference type="GO" id="GO:0050113">
    <property type="term" value="F:inositol oxygenase activity"/>
    <property type="evidence" value="ECO:0007669"/>
    <property type="project" value="UniProtKB-EC"/>
</dbReference>
<evidence type="ECO:0000256" key="13">
    <source>
        <dbReference type="PIRSR" id="PIRSR607828-2"/>
    </source>
</evidence>
<feature type="binding site" evidence="13">
    <location>
        <position position="340"/>
    </location>
    <ligand>
        <name>Fe cation</name>
        <dbReference type="ChEBI" id="CHEBI:24875"/>
        <label>1</label>
    </ligand>
</feature>
<evidence type="ECO:0000256" key="1">
    <source>
        <dbReference type="ARBA" id="ARBA00004496"/>
    </source>
</evidence>
<evidence type="ECO:0000256" key="5">
    <source>
        <dbReference type="ARBA" id="ARBA00019269"/>
    </source>
</evidence>
<dbReference type="AlphaFoldDB" id="X6NJW2"/>
<evidence type="ECO:0000256" key="8">
    <source>
        <dbReference type="ARBA" id="ARBA00023002"/>
    </source>
</evidence>
<feature type="binding site" evidence="13">
    <location>
        <position position="416"/>
    </location>
    <ligand>
        <name>Fe cation</name>
        <dbReference type="ChEBI" id="CHEBI:24875"/>
        <label>1</label>
    </ligand>
</feature>
<feature type="region of interest" description="Disordered" evidence="14">
    <location>
        <begin position="194"/>
        <end position="239"/>
    </location>
</feature>
<keyword evidence="8" id="KW-0560">Oxidoreductase</keyword>
<dbReference type="Proteomes" id="UP000023152">
    <property type="component" value="Unassembled WGS sequence"/>
</dbReference>
<comment type="catalytic activity">
    <reaction evidence="11">
        <text>myo-inositol + O2 = D-glucuronate + H2O + H(+)</text>
        <dbReference type="Rhea" id="RHEA:23696"/>
        <dbReference type="ChEBI" id="CHEBI:15377"/>
        <dbReference type="ChEBI" id="CHEBI:15378"/>
        <dbReference type="ChEBI" id="CHEBI:15379"/>
        <dbReference type="ChEBI" id="CHEBI:17268"/>
        <dbReference type="ChEBI" id="CHEBI:58720"/>
        <dbReference type="EC" id="1.13.99.1"/>
    </reaction>
</comment>
<feature type="binding site" evidence="13">
    <location>
        <position position="312"/>
    </location>
    <ligand>
        <name>Fe cation</name>
        <dbReference type="ChEBI" id="CHEBI:24875"/>
        <label>1</label>
    </ligand>
</feature>
<keyword evidence="17" id="KW-1185">Reference proteome</keyword>
<evidence type="ECO:0000256" key="6">
    <source>
        <dbReference type="ARBA" id="ARBA00022490"/>
    </source>
</evidence>
<dbReference type="Gene3D" id="1.10.3210.10">
    <property type="entry name" value="Hypothetical protein af1432"/>
    <property type="match status" value="1"/>
</dbReference>
<dbReference type="UniPathway" id="UPA00111">
    <property type="reaction ID" value="UER00527"/>
</dbReference>
<feature type="chain" id="PRO_5004975673" description="Inositol oxygenase" evidence="15">
    <location>
        <begin position="19"/>
        <end position="506"/>
    </location>
</feature>
<comment type="pathway">
    <text evidence="2">Polyol metabolism; myo-inositol degradation into D-glucuronate; D-glucuronate from myo-inositol: step 1/1.</text>
</comment>
<feature type="binding site" evidence="12">
    <location>
        <begin position="364"/>
        <end position="365"/>
    </location>
    <ligand>
        <name>substrate</name>
    </ligand>
</feature>
<evidence type="ECO:0000313" key="16">
    <source>
        <dbReference type="EMBL" id="ETO26203.1"/>
    </source>
</evidence>
<evidence type="ECO:0000256" key="2">
    <source>
        <dbReference type="ARBA" id="ARBA00005167"/>
    </source>
</evidence>
<dbReference type="OrthoDB" id="5151075at2759"/>
<dbReference type="GO" id="GO:0005506">
    <property type="term" value="F:iron ion binding"/>
    <property type="evidence" value="ECO:0007669"/>
    <property type="project" value="InterPro"/>
</dbReference>
<protein>
    <recommendedName>
        <fullName evidence="5">Inositol oxygenase</fullName>
        <ecNumber evidence="4">1.13.99.1</ecNumber>
    </recommendedName>
    <alternativeName>
        <fullName evidence="10">Myo-inositol oxygenase</fullName>
    </alternativeName>
</protein>
<evidence type="ECO:0000256" key="4">
    <source>
        <dbReference type="ARBA" id="ARBA00011919"/>
    </source>
</evidence>
<proteinExistence type="inferred from homology"/>
<feature type="binding site" evidence="13">
    <location>
        <position position="441"/>
    </location>
    <ligand>
        <name>Fe cation</name>
        <dbReference type="ChEBI" id="CHEBI:24875"/>
        <label>1</label>
    </ligand>
</feature>
<feature type="signal peptide" evidence="15">
    <location>
        <begin position="1"/>
        <end position="18"/>
    </location>
</feature>
<reference evidence="16 17" key="1">
    <citation type="journal article" date="2013" name="Curr. Biol.">
        <title>The Genome of the Foraminiferan Reticulomyxa filosa.</title>
        <authorList>
            <person name="Glockner G."/>
            <person name="Hulsmann N."/>
            <person name="Schleicher M."/>
            <person name="Noegel A.A."/>
            <person name="Eichinger L."/>
            <person name="Gallinger C."/>
            <person name="Pawlowski J."/>
            <person name="Sierra R."/>
            <person name="Euteneuer U."/>
            <person name="Pillet L."/>
            <person name="Moustafa A."/>
            <person name="Platzer M."/>
            <person name="Groth M."/>
            <person name="Szafranski K."/>
            <person name="Schliwa M."/>
        </authorList>
    </citation>
    <scope>NUCLEOTIDE SEQUENCE [LARGE SCALE GENOMIC DNA]</scope>
</reference>
<dbReference type="EC" id="1.13.99.1" evidence="4"/>
<comment type="subcellular location">
    <subcellularLocation>
        <location evidence="1">Cytoplasm</location>
    </subcellularLocation>
</comment>
<sequence>MTTLAILFAFGTLLFVDGDDGDDENANNEHADDDHNAATLFSFNSNAIELVGLVNNCPSIFFFLCHRFVFKFNIIANARVFVEKKLFTTGKNQKKKKLKLLQLFAKCILFTDVVIGKIVMSIFEFDGTIGNVHHIYKLFKEVKEFFLKKKARGKKGFCFEGRKNEMTTHGSCKKRSLCELDSCSAQNEPATKKAKVQTCSGETKEEPKATDHHGHANGTKGTNGTNGTESWAIDPNKKESEFRNYATGKRQETVQNFYKEQHTKMTYEVALKKREEHLKFNKCVMTVWDMIHYLDQVVDDSDPDTNLTQIEHAIQTGEAARKVYPGSEYDWFHVTALIHDLGKILAVKDDSKNLKKEPQWCVVGDTFPVGCQFSETNIFYDDFADNPDNRDKRYNTFYGVYSPKCGLNEVVMSWGHDEYMYHVAKTQSTLPEQALYILRFHSFYPWHNKHGYMHLCNDKDLENLKWVKAFQKCDLYSKSQVCPKLEDIVSYYKPLLEKYFPKPVRW</sequence>
<evidence type="ECO:0000256" key="12">
    <source>
        <dbReference type="PIRSR" id="PIRSR607828-1"/>
    </source>
</evidence>
<accession>X6NJW2</accession>
<keyword evidence="15" id="KW-0732">Signal</keyword>
<evidence type="ECO:0000256" key="10">
    <source>
        <dbReference type="ARBA" id="ARBA00029668"/>
    </source>
</evidence>
<dbReference type="EMBL" id="ASPP01008019">
    <property type="protein sequence ID" value="ETO26203.1"/>
    <property type="molecule type" value="Genomic_DNA"/>
</dbReference>
<dbReference type="SUPFAM" id="SSF109604">
    <property type="entry name" value="HD-domain/PDEase-like"/>
    <property type="match status" value="1"/>
</dbReference>
<evidence type="ECO:0000256" key="9">
    <source>
        <dbReference type="ARBA" id="ARBA00023004"/>
    </source>
</evidence>
<feature type="binding site" evidence="12">
    <location>
        <begin position="441"/>
        <end position="442"/>
    </location>
    <ligand>
        <name>substrate</name>
    </ligand>
</feature>
<dbReference type="GO" id="GO:0005737">
    <property type="term" value="C:cytoplasm"/>
    <property type="evidence" value="ECO:0007669"/>
    <property type="project" value="UniProtKB-SubCell"/>
</dbReference>
<evidence type="ECO:0000256" key="14">
    <source>
        <dbReference type="SAM" id="MobiDB-lite"/>
    </source>
</evidence>
<dbReference type="Pfam" id="PF05153">
    <property type="entry name" value="MIOX"/>
    <property type="match status" value="1"/>
</dbReference>
<keyword evidence="6" id="KW-0963">Cytoplasm</keyword>
<feature type="compositionally biased region" description="Basic and acidic residues" evidence="14">
    <location>
        <begin position="202"/>
        <end position="214"/>
    </location>
</feature>
<feature type="binding site" evidence="13">
    <location>
        <position position="339"/>
    </location>
    <ligand>
        <name>Fe cation</name>
        <dbReference type="ChEBI" id="CHEBI:24875"/>
        <label>1</label>
    </ligand>
</feature>
<evidence type="ECO:0000256" key="15">
    <source>
        <dbReference type="SAM" id="SignalP"/>
    </source>
</evidence>
<dbReference type="GO" id="GO:0019310">
    <property type="term" value="P:inositol catabolic process"/>
    <property type="evidence" value="ECO:0007669"/>
    <property type="project" value="InterPro"/>
</dbReference>
<evidence type="ECO:0000313" key="17">
    <source>
        <dbReference type="Proteomes" id="UP000023152"/>
    </source>
</evidence>
<dbReference type="PANTHER" id="PTHR12588">
    <property type="entry name" value="MYOINOSITOL OXYGENASE"/>
    <property type="match status" value="1"/>
</dbReference>
<dbReference type="PANTHER" id="PTHR12588:SF0">
    <property type="entry name" value="INOSITOL OXYGENASE"/>
    <property type="match status" value="1"/>
</dbReference>
<feature type="binding site" evidence="12">
    <location>
        <position position="243"/>
    </location>
    <ligand>
        <name>substrate</name>
    </ligand>
</feature>
<keyword evidence="9 13" id="KW-0408">Iron</keyword>
<organism evidence="16 17">
    <name type="scientific">Reticulomyxa filosa</name>
    <dbReference type="NCBI Taxonomy" id="46433"/>
    <lineage>
        <taxon>Eukaryota</taxon>
        <taxon>Sar</taxon>
        <taxon>Rhizaria</taxon>
        <taxon>Retaria</taxon>
        <taxon>Foraminifera</taxon>
        <taxon>Monothalamids</taxon>
        <taxon>Reticulomyxidae</taxon>
        <taxon>Reticulomyxa</taxon>
    </lineage>
</organism>
<comment type="caution">
    <text evidence="16">The sequence shown here is derived from an EMBL/GenBank/DDBJ whole genome shotgun (WGS) entry which is preliminary data.</text>
</comment>
<keyword evidence="7 13" id="KW-0479">Metal-binding</keyword>